<dbReference type="PANTHER" id="PTHR22989:SF10">
    <property type="entry name" value="METHYLTRANSFERASE FKBM DOMAIN-CONTAINING PROTEIN"/>
    <property type="match status" value="1"/>
</dbReference>
<comment type="caution">
    <text evidence="2">The sequence shown here is derived from an EMBL/GenBank/DDBJ whole genome shotgun (WGS) entry which is preliminary data.</text>
</comment>
<feature type="domain" description="Methyltransferase FkbM" evidence="1">
    <location>
        <begin position="113"/>
        <end position="269"/>
    </location>
</feature>
<proteinExistence type="predicted"/>
<dbReference type="Pfam" id="PF05050">
    <property type="entry name" value="Methyltransf_21"/>
    <property type="match status" value="1"/>
</dbReference>
<dbReference type="InterPro" id="IPR006342">
    <property type="entry name" value="FkbM_mtfrase"/>
</dbReference>
<gene>
    <name evidence="2" type="ORF">KIN20_035782</name>
</gene>
<evidence type="ECO:0000259" key="1">
    <source>
        <dbReference type="Pfam" id="PF05050"/>
    </source>
</evidence>
<dbReference type="Proteomes" id="UP001196413">
    <property type="component" value="Unassembled WGS sequence"/>
</dbReference>
<protein>
    <recommendedName>
        <fullName evidence="1">Methyltransferase FkbM domain-containing protein</fullName>
    </recommendedName>
</protein>
<evidence type="ECO:0000313" key="3">
    <source>
        <dbReference type="Proteomes" id="UP001196413"/>
    </source>
</evidence>
<dbReference type="PANTHER" id="PTHR22989">
    <property type="entry name" value="UNCHARACTERIZED DUF13 C.ELEGANS"/>
    <property type="match status" value="1"/>
</dbReference>
<evidence type="ECO:0000313" key="2">
    <source>
        <dbReference type="EMBL" id="KAJ1373399.1"/>
    </source>
</evidence>
<sequence length="339" mass="38039">MNWTTRILPYSEVSEAANDTLAVGRTVIDDESVLVDSRRLLQISRGDSSNLFVRNHMCLRSRTDGMGVEEIWGKLPLIINQCTMRRFLRLTGYRNDDEVKVHVIPSQNAFTVANSCSIVSLGIGGDVKAERKMKNDMPKCKFFGADPVKYPNQELFEKIGLFYNIAVGGRNGTLEATVLEQGDYHVREVKSVDIATFLRNFTRKSLIDQLMIDIEWAEYEILPYFLRSGDLEKSDIVICQVNIELHSPNPTQKRQFFEFFHGLMNDYRFTPLAVNSMIHHIRSLGNTAQSTSSIVGPPAEPPPGIPPPGMPPGIPPGAPPALWYILVMMGLQTDSNSFC</sequence>
<accession>A0AAD5WJZ8</accession>
<keyword evidence="3" id="KW-1185">Reference proteome</keyword>
<dbReference type="EMBL" id="JAHQIW010007276">
    <property type="protein sequence ID" value="KAJ1373399.1"/>
    <property type="molecule type" value="Genomic_DNA"/>
</dbReference>
<organism evidence="2 3">
    <name type="scientific">Parelaphostrongylus tenuis</name>
    <name type="common">Meningeal worm</name>
    <dbReference type="NCBI Taxonomy" id="148309"/>
    <lineage>
        <taxon>Eukaryota</taxon>
        <taxon>Metazoa</taxon>
        <taxon>Ecdysozoa</taxon>
        <taxon>Nematoda</taxon>
        <taxon>Chromadorea</taxon>
        <taxon>Rhabditida</taxon>
        <taxon>Rhabditina</taxon>
        <taxon>Rhabditomorpha</taxon>
        <taxon>Strongyloidea</taxon>
        <taxon>Metastrongylidae</taxon>
        <taxon>Parelaphostrongylus</taxon>
    </lineage>
</organism>
<dbReference type="AlphaFoldDB" id="A0AAD5WJZ8"/>
<name>A0AAD5WJZ8_PARTN</name>
<reference evidence="2" key="1">
    <citation type="submission" date="2021-06" db="EMBL/GenBank/DDBJ databases">
        <title>Parelaphostrongylus tenuis whole genome reference sequence.</title>
        <authorList>
            <person name="Garwood T.J."/>
            <person name="Larsen P.A."/>
            <person name="Fountain-Jones N.M."/>
            <person name="Garbe J.R."/>
            <person name="Macchietto M.G."/>
            <person name="Kania S.A."/>
            <person name="Gerhold R.W."/>
            <person name="Richards J.E."/>
            <person name="Wolf T.M."/>
        </authorList>
    </citation>
    <scope>NUCLEOTIDE SEQUENCE</scope>
    <source>
        <strain evidence="2">MNPRO001-30</strain>
        <tissue evidence="2">Meninges</tissue>
    </source>
</reference>